<keyword evidence="1" id="KW-1133">Transmembrane helix</keyword>
<dbReference type="Gene3D" id="2.40.400.10">
    <property type="entry name" value="Acetoacetate decarboxylase-like"/>
    <property type="match status" value="1"/>
</dbReference>
<proteinExistence type="predicted"/>
<dbReference type="GO" id="GO:0015035">
    <property type="term" value="F:protein-disulfide reductase activity"/>
    <property type="evidence" value="ECO:0007669"/>
    <property type="project" value="InterPro"/>
</dbReference>
<keyword evidence="1" id="KW-0472">Membrane</keyword>
<dbReference type="Pfam" id="PF04134">
    <property type="entry name" value="DCC1-like"/>
    <property type="match status" value="1"/>
</dbReference>
<dbReference type="PANTHER" id="PTHR39186:SF1">
    <property type="entry name" value="DUF2071 DOMAIN-CONTAINING PROTEIN"/>
    <property type="match status" value="1"/>
</dbReference>
<name>A0A6J6IAF4_9ZZZZ</name>
<gene>
    <name evidence="2" type="ORF">UFOPK1835_01525</name>
</gene>
<dbReference type="Pfam" id="PF09844">
    <property type="entry name" value="DUF2071"/>
    <property type="match status" value="1"/>
</dbReference>
<dbReference type="InterPro" id="IPR007263">
    <property type="entry name" value="DCC1-like"/>
</dbReference>
<dbReference type="EMBL" id="CAEZUP010000074">
    <property type="protein sequence ID" value="CAB4617728.1"/>
    <property type="molecule type" value="Genomic_DNA"/>
</dbReference>
<dbReference type="AlphaFoldDB" id="A0A6J6IAF4"/>
<evidence type="ECO:0000256" key="1">
    <source>
        <dbReference type="SAM" id="Phobius"/>
    </source>
</evidence>
<organism evidence="2">
    <name type="scientific">freshwater metagenome</name>
    <dbReference type="NCBI Taxonomy" id="449393"/>
    <lineage>
        <taxon>unclassified sequences</taxon>
        <taxon>metagenomes</taxon>
        <taxon>ecological metagenomes</taxon>
    </lineage>
</organism>
<reference evidence="2" key="1">
    <citation type="submission" date="2020-05" db="EMBL/GenBank/DDBJ databases">
        <authorList>
            <person name="Chiriac C."/>
            <person name="Salcher M."/>
            <person name="Ghai R."/>
            <person name="Kavagutti S V."/>
        </authorList>
    </citation>
    <scope>NUCLEOTIDE SEQUENCE</scope>
</reference>
<feature type="transmembrane region" description="Helical" evidence="1">
    <location>
        <begin position="333"/>
        <end position="354"/>
    </location>
</feature>
<dbReference type="InterPro" id="IPR023375">
    <property type="entry name" value="ADC_dom_sf"/>
</dbReference>
<protein>
    <submittedName>
        <fullName evidence="2">Unannotated protein</fullName>
    </submittedName>
</protein>
<dbReference type="SUPFAM" id="SSF160104">
    <property type="entry name" value="Acetoacetate decarboxylase-like"/>
    <property type="match status" value="1"/>
</dbReference>
<evidence type="ECO:0000313" key="2">
    <source>
        <dbReference type="EMBL" id="CAB4617728.1"/>
    </source>
</evidence>
<dbReference type="PANTHER" id="PTHR39186">
    <property type="entry name" value="DUF2071 FAMILY PROTEIN"/>
    <property type="match status" value="1"/>
</dbReference>
<accession>A0A6J6IAF4</accession>
<sequence>MSNPIGPDSNESGGEFCPHEIKRPVMRQRWVDATFAHWPVEPDLVRAVLPAGLEPDLFDGHAWVSLVGFDMDGLRVTGLPPIPTTSHFPEFNVRTYVTGPSGPGVWFCSLDVPNWLPVLVARLGFALPYDRGSVDVQRTSTTIGWSVSRTWPDKSDGALSVRLTDERVDFSQDPLAVFLTSRWRLYATTVGGVLLTAPLIHEPWPLTKAELIDVRTGLADSAGLPVTGEPIVHHASRVSVLVGMPRLVAKPKNARSPIVVHFDDDCGVCSASVRFLRRFTDGTVTYEPNRYLDDPVLERLAEEALIVTGDGGPWFAVAAVSKALGRTGPLGRVVGGLIALPVVRSLAGIVYRLVARNRQRISARLGLVAACRLPDSE</sequence>
<keyword evidence="1" id="KW-0812">Transmembrane</keyword>
<dbReference type="InterPro" id="IPR018644">
    <property type="entry name" value="DUF2071"/>
</dbReference>